<reference evidence="2 3" key="1">
    <citation type="submission" date="2024-09" db="EMBL/GenBank/DDBJ databases">
        <authorList>
            <person name="Sun Q."/>
            <person name="Mori K."/>
        </authorList>
    </citation>
    <scope>NUCLEOTIDE SEQUENCE [LARGE SCALE GENOMIC DNA]</scope>
    <source>
        <strain evidence="2 3">NCAIM B.02336</strain>
    </source>
</reference>
<protein>
    <submittedName>
        <fullName evidence="2">Uncharacterized protein</fullName>
    </submittedName>
</protein>
<dbReference type="Proteomes" id="UP001589834">
    <property type="component" value="Unassembled WGS sequence"/>
</dbReference>
<name>A0ABV6PPE4_9BURK</name>
<proteinExistence type="predicted"/>
<organism evidence="2 3">
    <name type="scientific">Ottowia pentelensis</name>
    <dbReference type="NCBI Taxonomy" id="511108"/>
    <lineage>
        <taxon>Bacteria</taxon>
        <taxon>Pseudomonadati</taxon>
        <taxon>Pseudomonadota</taxon>
        <taxon>Betaproteobacteria</taxon>
        <taxon>Burkholderiales</taxon>
        <taxon>Comamonadaceae</taxon>
        <taxon>Ottowia</taxon>
    </lineage>
</organism>
<sequence length="56" mass="6015">MSTALPRGDLSKIGLQPARIKREKLSKTKHSSIDGGHRPRAPRQATMAAVPLQALA</sequence>
<feature type="compositionally biased region" description="Basic and acidic residues" evidence="1">
    <location>
        <begin position="23"/>
        <end position="37"/>
    </location>
</feature>
<gene>
    <name evidence="2" type="ORF">ACFFGG_03985</name>
</gene>
<accession>A0ABV6PPE4</accession>
<dbReference type="RefSeq" id="WP_377480095.1">
    <property type="nucleotide sequence ID" value="NZ_JBHLTN010000007.1"/>
</dbReference>
<comment type="caution">
    <text evidence="2">The sequence shown here is derived from an EMBL/GenBank/DDBJ whole genome shotgun (WGS) entry which is preliminary data.</text>
</comment>
<keyword evidence="3" id="KW-1185">Reference proteome</keyword>
<feature type="region of interest" description="Disordered" evidence="1">
    <location>
        <begin position="1"/>
        <end position="56"/>
    </location>
</feature>
<dbReference type="EMBL" id="JBHLTN010000007">
    <property type="protein sequence ID" value="MFC0591709.1"/>
    <property type="molecule type" value="Genomic_DNA"/>
</dbReference>
<evidence type="ECO:0000256" key="1">
    <source>
        <dbReference type="SAM" id="MobiDB-lite"/>
    </source>
</evidence>
<evidence type="ECO:0000313" key="2">
    <source>
        <dbReference type="EMBL" id="MFC0591709.1"/>
    </source>
</evidence>
<evidence type="ECO:0000313" key="3">
    <source>
        <dbReference type="Proteomes" id="UP001589834"/>
    </source>
</evidence>